<reference evidence="2" key="1">
    <citation type="journal article" date="2021" name="J Fungi (Basel)">
        <title>Virulence traits and population genomics of the black yeast Aureobasidium melanogenum.</title>
        <authorList>
            <person name="Cernosa A."/>
            <person name="Sun X."/>
            <person name="Gostincar C."/>
            <person name="Fang C."/>
            <person name="Gunde-Cimerman N."/>
            <person name="Song Z."/>
        </authorList>
    </citation>
    <scope>NUCLEOTIDE SEQUENCE</scope>
    <source>
        <strain evidence="2">EXF-9298</strain>
    </source>
</reference>
<name>A0A9P8G172_AURME</name>
<evidence type="ECO:0000256" key="1">
    <source>
        <dbReference type="SAM" id="MobiDB-lite"/>
    </source>
</evidence>
<sequence length="193" mass="22109">MFINAPWDLRQLTNLETLSIDYEIIFSEDQDADPDDPDNLQFPYTLPESIEQLNIEGCKLEDDMIEYAYALLRATSKFNKLRFFELNYDTLEPADESERDQLISLTMVAGIFEAEGIRMSIVDDEDKVLLPRPFYKVEDGPPNGGGDDWSDMSGSELGFSEGASDEDNEHDIDDEMNEDTNEKAQGRYNLRPR</sequence>
<gene>
    <name evidence="2" type="ORF">KCU98_g3797</name>
</gene>
<evidence type="ECO:0000313" key="2">
    <source>
        <dbReference type="EMBL" id="KAG9986779.1"/>
    </source>
</evidence>
<organism evidence="2 3">
    <name type="scientific">Aureobasidium melanogenum</name>
    <name type="common">Aureobasidium pullulans var. melanogenum</name>
    <dbReference type="NCBI Taxonomy" id="46634"/>
    <lineage>
        <taxon>Eukaryota</taxon>
        <taxon>Fungi</taxon>
        <taxon>Dikarya</taxon>
        <taxon>Ascomycota</taxon>
        <taxon>Pezizomycotina</taxon>
        <taxon>Dothideomycetes</taxon>
        <taxon>Dothideomycetidae</taxon>
        <taxon>Dothideales</taxon>
        <taxon>Saccotheciaceae</taxon>
        <taxon>Aureobasidium</taxon>
    </lineage>
</organism>
<feature type="non-terminal residue" evidence="2">
    <location>
        <position position="193"/>
    </location>
</feature>
<evidence type="ECO:0000313" key="3">
    <source>
        <dbReference type="Proteomes" id="UP000729357"/>
    </source>
</evidence>
<proteinExistence type="predicted"/>
<comment type="caution">
    <text evidence="2">The sequence shown here is derived from an EMBL/GenBank/DDBJ whole genome shotgun (WGS) entry which is preliminary data.</text>
</comment>
<dbReference type="Proteomes" id="UP000729357">
    <property type="component" value="Unassembled WGS sequence"/>
</dbReference>
<reference evidence="2" key="2">
    <citation type="submission" date="2021-08" db="EMBL/GenBank/DDBJ databases">
        <authorList>
            <person name="Gostincar C."/>
            <person name="Sun X."/>
            <person name="Song Z."/>
            <person name="Gunde-Cimerman N."/>
        </authorList>
    </citation>
    <scope>NUCLEOTIDE SEQUENCE</scope>
    <source>
        <strain evidence="2">EXF-9298</strain>
    </source>
</reference>
<keyword evidence="3" id="KW-1185">Reference proteome</keyword>
<protein>
    <submittedName>
        <fullName evidence="2">Uncharacterized protein</fullName>
    </submittedName>
</protein>
<feature type="compositionally biased region" description="Acidic residues" evidence="1">
    <location>
        <begin position="163"/>
        <end position="179"/>
    </location>
</feature>
<feature type="region of interest" description="Disordered" evidence="1">
    <location>
        <begin position="134"/>
        <end position="193"/>
    </location>
</feature>
<accession>A0A9P8G172</accession>
<dbReference type="AlphaFoldDB" id="A0A9P8G172"/>
<dbReference type="EMBL" id="JAHFXS010000277">
    <property type="protein sequence ID" value="KAG9986779.1"/>
    <property type="molecule type" value="Genomic_DNA"/>
</dbReference>